<evidence type="ECO:0000256" key="2">
    <source>
        <dbReference type="SAM" id="Phobius"/>
    </source>
</evidence>
<dbReference type="PANTHER" id="PTHR14222">
    <property type="entry name" value="CONDENSIN"/>
    <property type="match status" value="1"/>
</dbReference>
<feature type="region of interest" description="Disordered" evidence="1">
    <location>
        <begin position="49"/>
        <end position="72"/>
    </location>
</feature>
<dbReference type="AlphaFoldDB" id="A0A067FNV0"/>
<gene>
    <name evidence="3" type="ORF">CISIN_1g026664mg</name>
</gene>
<keyword evidence="2" id="KW-0472">Membrane</keyword>
<evidence type="ECO:0000313" key="3">
    <source>
        <dbReference type="EMBL" id="KDO64851.1"/>
    </source>
</evidence>
<dbReference type="EMBL" id="KK784905">
    <property type="protein sequence ID" value="KDO64851.1"/>
    <property type="molecule type" value="Genomic_DNA"/>
</dbReference>
<dbReference type="PANTHER" id="PTHR14222:SF1">
    <property type="entry name" value="CONDENSIN-2 COMPLEX SUBUNIT D3"/>
    <property type="match status" value="1"/>
</dbReference>
<evidence type="ECO:0000313" key="4">
    <source>
        <dbReference type="Proteomes" id="UP000027120"/>
    </source>
</evidence>
<keyword evidence="2" id="KW-1133">Transmembrane helix</keyword>
<organism evidence="3 4">
    <name type="scientific">Citrus sinensis</name>
    <name type="common">Sweet orange</name>
    <name type="synonym">Citrus aurantium var. sinensis</name>
    <dbReference type="NCBI Taxonomy" id="2711"/>
    <lineage>
        <taxon>Eukaryota</taxon>
        <taxon>Viridiplantae</taxon>
        <taxon>Streptophyta</taxon>
        <taxon>Embryophyta</taxon>
        <taxon>Tracheophyta</taxon>
        <taxon>Spermatophyta</taxon>
        <taxon>Magnoliopsida</taxon>
        <taxon>eudicotyledons</taxon>
        <taxon>Gunneridae</taxon>
        <taxon>Pentapetalae</taxon>
        <taxon>rosids</taxon>
        <taxon>malvids</taxon>
        <taxon>Sapindales</taxon>
        <taxon>Rutaceae</taxon>
        <taxon>Aurantioideae</taxon>
        <taxon>Citrus</taxon>
    </lineage>
</organism>
<name>A0A067FNV0_CITSI</name>
<keyword evidence="4" id="KW-1185">Reference proteome</keyword>
<dbReference type="GO" id="GO:0007076">
    <property type="term" value="P:mitotic chromosome condensation"/>
    <property type="evidence" value="ECO:0007669"/>
    <property type="project" value="InterPro"/>
</dbReference>
<dbReference type="InterPro" id="IPR026971">
    <property type="entry name" value="CND1/NCAPD3"/>
</dbReference>
<proteinExistence type="predicted"/>
<sequence>MDAGPTNLSLLASKIYLSLLLSPNSPVFTLFTPMAFLSLRRSLKSFKRVSDSGSHSSVNHKGKGGGRRVQRVNEFNEDERRVDLMLGTVVEILVSLLELGGYEKLNVLKSLVPLILMGKCQARSFALGFLMNGVMGVAKESDGVKKAVVNLPKYLVNKALQKAELRGLAVEAIMEIVKAMELEDQMRFVEYTVKLTKGKANLRLVAVDLILMLMTSMRDPLNLSMFTTFSFVNKL</sequence>
<feature type="compositionally biased region" description="Basic residues" evidence="1">
    <location>
        <begin position="58"/>
        <end position="70"/>
    </location>
</feature>
<feature type="transmembrane region" description="Helical" evidence="2">
    <location>
        <begin position="15"/>
        <end position="39"/>
    </location>
</feature>
<evidence type="ECO:0000256" key="1">
    <source>
        <dbReference type="SAM" id="MobiDB-lite"/>
    </source>
</evidence>
<reference evidence="3 4" key="1">
    <citation type="submission" date="2014-04" db="EMBL/GenBank/DDBJ databases">
        <authorList>
            <consortium name="International Citrus Genome Consortium"/>
            <person name="Gmitter F."/>
            <person name="Chen C."/>
            <person name="Farmerie W."/>
            <person name="Harkins T."/>
            <person name="Desany B."/>
            <person name="Mohiuddin M."/>
            <person name="Kodira C."/>
            <person name="Borodovsky M."/>
            <person name="Lomsadze A."/>
            <person name="Burns P."/>
            <person name="Jenkins J."/>
            <person name="Prochnik S."/>
            <person name="Shu S."/>
            <person name="Chapman J."/>
            <person name="Pitluck S."/>
            <person name="Schmutz J."/>
            <person name="Rokhsar D."/>
        </authorList>
    </citation>
    <scope>NUCLEOTIDE SEQUENCE</scope>
</reference>
<keyword evidence="2" id="KW-0812">Transmembrane</keyword>
<accession>A0A067FNV0</accession>
<dbReference type="STRING" id="2711.A0A067FNV0"/>
<protein>
    <submittedName>
        <fullName evidence="3">Uncharacterized protein</fullName>
    </submittedName>
</protein>
<dbReference type="Proteomes" id="UP000027120">
    <property type="component" value="Unassembled WGS sequence"/>
</dbReference>